<dbReference type="EMBL" id="CAFBMG010000123">
    <property type="protein sequence ID" value="CAB4910121.1"/>
    <property type="molecule type" value="Genomic_DNA"/>
</dbReference>
<keyword evidence="2" id="KW-0812">Transmembrane</keyword>
<dbReference type="Gene3D" id="3.30.700.10">
    <property type="entry name" value="Glycoprotein, Type 4 Pilin"/>
    <property type="match status" value="1"/>
</dbReference>
<dbReference type="SUPFAM" id="SSF54523">
    <property type="entry name" value="Pili subunits"/>
    <property type="match status" value="1"/>
</dbReference>
<reference evidence="3" key="1">
    <citation type="submission" date="2020-05" db="EMBL/GenBank/DDBJ databases">
        <authorList>
            <person name="Chiriac C."/>
            <person name="Salcher M."/>
            <person name="Ghai R."/>
            <person name="Kavagutti S V."/>
        </authorList>
    </citation>
    <scope>NUCLEOTIDE SEQUENCE</scope>
</reference>
<dbReference type="NCBIfam" id="TIGR02532">
    <property type="entry name" value="IV_pilin_GFxxxE"/>
    <property type="match status" value="1"/>
</dbReference>
<dbReference type="InterPro" id="IPR000983">
    <property type="entry name" value="Bac_GSPG_pilin"/>
</dbReference>
<keyword evidence="2" id="KW-1133">Transmembrane helix</keyword>
<sequence>MNAIESRRMRSKGQSGFTLIELLVVIAILGVLAGVVVFAVGGVSANAKKTACKTERKTVETAMEAYKADNGAYPVGLVNLQTSTPSYLKTDPSANFTYVASSGVISGIPAVGGKYNGVTLADCTNT</sequence>
<proteinExistence type="predicted"/>
<evidence type="ECO:0000313" key="3">
    <source>
        <dbReference type="EMBL" id="CAB4910121.1"/>
    </source>
</evidence>
<dbReference type="InterPro" id="IPR045584">
    <property type="entry name" value="Pilin-like"/>
</dbReference>
<keyword evidence="2" id="KW-0472">Membrane</keyword>
<dbReference type="PRINTS" id="PR00813">
    <property type="entry name" value="BCTERIALGSPG"/>
</dbReference>
<dbReference type="PANTHER" id="PTHR30093">
    <property type="entry name" value="GENERAL SECRETION PATHWAY PROTEIN G"/>
    <property type="match status" value="1"/>
</dbReference>
<evidence type="ECO:0000256" key="1">
    <source>
        <dbReference type="ARBA" id="ARBA00022481"/>
    </source>
</evidence>
<protein>
    <submittedName>
        <fullName evidence="3">Unannotated protein</fullName>
    </submittedName>
</protein>
<dbReference type="GO" id="GO:0015627">
    <property type="term" value="C:type II protein secretion system complex"/>
    <property type="evidence" value="ECO:0007669"/>
    <property type="project" value="InterPro"/>
</dbReference>
<evidence type="ECO:0000256" key="2">
    <source>
        <dbReference type="SAM" id="Phobius"/>
    </source>
</evidence>
<dbReference type="GO" id="GO:0015628">
    <property type="term" value="P:protein secretion by the type II secretion system"/>
    <property type="evidence" value="ECO:0007669"/>
    <property type="project" value="InterPro"/>
</dbReference>
<dbReference type="PROSITE" id="PS00409">
    <property type="entry name" value="PROKAR_NTER_METHYL"/>
    <property type="match status" value="1"/>
</dbReference>
<dbReference type="InterPro" id="IPR012902">
    <property type="entry name" value="N_methyl_site"/>
</dbReference>
<feature type="transmembrane region" description="Helical" evidence="2">
    <location>
        <begin position="20"/>
        <end position="43"/>
    </location>
</feature>
<dbReference type="AlphaFoldDB" id="A0A6J7GP52"/>
<gene>
    <name evidence="3" type="ORF">UFOPK3519_01358</name>
</gene>
<accession>A0A6J7GP52</accession>
<organism evidence="3">
    <name type="scientific">freshwater metagenome</name>
    <dbReference type="NCBI Taxonomy" id="449393"/>
    <lineage>
        <taxon>unclassified sequences</taxon>
        <taxon>metagenomes</taxon>
        <taxon>ecological metagenomes</taxon>
    </lineage>
</organism>
<dbReference type="Pfam" id="PF07963">
    <property type="entry name" value="N_methyl"/>
    <property type="match status" value="1"/>
</dbReference>
<keyword evidence="1" id="KW-0488">Methylation</keyword>
<name>A0A6J7GP52_9ZZZZ</name>